<dbReference type="AlphaFoldDB" id="K8P8G7"/>
<evidence type="ECO:0000256" key="1">
    <source>
        <dbReference type="SAM" id="Phobius"/>
    </source>
</evidence>
<evidence type="ECO:0000313" key="4">
    <source>
        <dbReference type="Proteomes" id="UP000001095"/>
    </source>
</evidence>
<dbReference type="InterPro" id="IPR002035">
    <property type="entry name" value="VWF_A"/>
</dbReference>
<dbReference type="InterPro" id="IPR028087">
    <property type="entry name" value="Tad_N"/>
</dbReference>
<feature type="transmembrane region" description="Helical" evidence="1">
    <location>
        <begin position="21"/>
        <end position="44"/>
    </location>
</feature>
<dbReference type="Pfam" id="PF00092">
    <property type="entry name" value="VWA"/>
    <property type="match status" value="1"/>
</dbReference>
<dbReference type="RefSeq" id="WP_002712187.1">
    <property type="nucleotide sequence ID" value="NZ_KB375281.1"/>
</dbReference>
<dbReference type="Gene3D" id="3.40.50.410">
    <property type="entry name" value="von Willebrand factor, type A domain"/>
    <property type="match status" value="2"/>
</dbReference>
<dbReference type="SUPFAM" id="SSF53300">
    <property type="entry name" value="vWA-like"/>
    <property type="match status" value="2"/>
</dbReference>
<keyword evidence="1" id="KW-1133">Transmembrane helix</keyword>
<keyword evidence="1" id="KW-0812">Transmembrane</keyword>
<keyword evidence="4" id="KW-1185">Reference proteome</keyword>
<dbReference type="PATRIC" id="fig|883079.3.peg.1339"/>
<comment type="caution">
    <text evidence="3">The sequence shown here is derived from an EMBL/GenBank/DDBJ whole genome shotgun (WGS) entry which is preliminary data.</text>
</comment>
<dbReference type="InterPro" id="IPR036465">
    <property type="entry name" value="vWFA_dom_sf"/>
</dbReference>
<proteinExistence type="predicted"/>
<organism evidence="3 4">
    <name type="scientific">Afipia clevelandensis ATCC 49720</name>
    <dbReference type="NCBI Taxonomy" id="883079"/>
    <lineage>
        <taxon>Bacteria</taxon>
        <taxon>Pseudomonadati</taxon>
        <taxon>Pseudomonadota</taxon>
        <taxon>Alphaproteobacteria</taxon>
        <taxon>Hyphomicrobiales</taxon>
        <taxon>Nitrobacteraceae</taxon>
        <taxon>Afipia</taxon>
    </lineage>
</organism>
<dbReference type="PROSITE" id="PS50234">
    <property type="entry name" value="VWFA"/>
    <property type="match status" value="1"/>
</dbReference>
<dbReference type="CDD" id="cd00198">
    <property type="entry name" value="vWFA"/>
    <property type="match status" value="1"/>
</dbReference>
<dbReference type="Pfam" id="PF13400">
    <property type="entry name" value="Tad"/>
    <property type="match status" value="1"/>
</dbReference>
<dbReference type="OrthoDB" id="7522752at2"/>
<dbReference type="Proteomes" id="UP000001095">
    <property type="component" value="Unassembled WGS sequence"/>
</dbReference>
<dbReference type="EMBL" id="AGWY01000006">
    <property type="protein sequence ID" value="EKS38852.1"/>
    <property type="molecule type" value="Genomic_DNA"/>
</dbReference>
<accession>K8P8G7</accession>
<keyword evidence="1" id="KW-0472">Membrane</keyword>
<evidence type="ECO:0000313" key="3">
    <source>
        <dbReference type="EMBL" id="EKS38852.1"/>
    </source>
</evidence>
<evidence type="ECO:0000259" key="2">
    <source>
        <dbReference type="PROSITE" id="PS50234"/>
    </source>
</evidence>
<gene>
    <name evidence="3" type="ORF">HMPREF9696_01321</name>
</gene>
<sequence length="458" mass="48893">MTDASMFSRLRGSLARFRHAQGGNVAVLFGIAIVPILGFVGAAVDYTRVNNARTAMQTALDTAALMISRDAAGLTAAQITQKANDYFNALYKHPEAQNVVVTATYTNSAAAGSKIVLNGSGTMNTDFMKVVGYPNLDFGASSTTVWGTTKLRVALALDNTGSMASSGKMAALKTAAKSLIDQMQTAAKTNGDVYISIIPFAKDVNVSSIATTSTKWLRFDLGQCTKSSGWYGSTTLGFMTQTDCNNQGGDNWTQVTKSGWTGCVSDRYDTPTAYDTLSTEPFSNTQTAGNTAKRNTQFPAENYSDCPTSILPLTYDWTALKNKVDAMQPQGNTNQAIGMAWAWLSLLQQDPFNAPAEDTNYKYTKAIILLSDGDNTQNRNSSSVSAIDARQRLLCDNAKAAGITIYTIQVNTNNDNTSSVMSYCASSTSNYFATTSASGINTAFSSIGSALSKLRIAK</sequence>
<reference evidence="3 4" key="1">
    <citation type="submission" date="2012-04" db="EMBL/GenBank/DDBJ databases">
        <title>The Genome Sequence of Afipia clevelandensis ATCC 49720.</title>
        <authorList>
            <consortium name="The Broad Institute Genome Sequencing Platform"/>
            <person name="Earl A."/>
            <person name="Ward D."/>
            <person name="Feldgarden M."/>
            <person name="Gevers D."/>
            <person name="Huys G."/>
            <person name="Walker B."/>
            <person name="Young S.K."/>
            <person name="Zeng Q."/>
            <person name="Gargeya S."/>
            <person name="Fitzgerald M."/>
            <person name="Haas B."/>
            <person name="Abouelleil A."/>
            <person name="Alvarado L."/>
            <person name="Arachchi H.M."/>
            <person name="Berlin A."/>
            <person name="Chapman S.B."/>
            <person name="Goldberg J."/>
            <person name="Griggs A."/>
            <person name="Gujja S."/>
            <person name="Hansen M."/>
            <person name="Howarth C."/>
            <person name="Imamovic A."/>
            <person name="Larimer J."/>
            <person name="McCowen C."/>
            <person name="Montmayeur A."/>
            <person name="Murphy C."/>
            <person name="Neiman D."/>
            <person name="Pearson M."/>
            <person name="Priest M."/>
            <person name="Roberts A."/>
            <person name="Saif S."/>
            <person name="Shea T."/>
            <person name="Sisk P."/>
            <person name="Sykes S."/>
            <person name="Wortman J."/>
            <person name="Nusbaum C."/>
            <person name="Birren B."/>
        </authorList>
    </citation>
    <scope>NUCLEOTIDE SEQUENCE [LARGE SCALE GENOMIC DNA]</scope>
    <source>
        <strain evidence="3 4">ATCC 49720</strain>
    </source>
</reference>
<protein>
    <recommendedName>
        <fullName evidence="2">VWFA domain-containing protein</fullName>
    </recommendedName>
</protein>
<name>K8P8G7_9BRAD</name>
<feature type="domain" description="VWFA" evidence="2">
    <location>
        <begin position="152"/>
        <end position="447"/>
    </location>
</feature>
<dbReference type="HOGENOM" id="CLU_026005_0_0_5"/>